<comment type="subcellular location">
    <subcellularLocation>
        <location evidence="2">Secreted</location>
    </subcellularLocation>
</comment>
<evidence type="ECO:0000256" key="6">
    <source>
        <dbReference type="ARBA" id="ARBA00022670"/>
    </source>
</evidence>
<evidence type="ECO:0000256" key="12">
    <source>
        <dbReference type="ARBA" id="ARBA00023157"/>
    </source>
</evidence>
<evidence type="ECO:0000256" key="14">
    <source>
        <dbReference type="ARBA" id="ARBA00026187"/>
    </source>
</evidence>
<dbReference type="SUPFAM" id="SSF54897">
    <property type="entry name" value="Protease propeptides/inhibitors"/>
    <property type="match status" value="1"/>
</dbReference>
<evidence type="ECO:0000259" key="19">
    <source>
        <dbReference type="PROSITE" id="PS52035"/>
    </source>
</evidence>
<evidence type="ECO:0000256" key="16">
    <source>
        <dbReference type="PROSITE-ProRule" id="PRU01379"/>
    </source>
</evidence>
<evidence type="ECO:0000313" key="21">
    <source>
        <dbReference type="Proteomes" id="UP000322225"/>
    </source>
</evidence>
<keyword evidence="9" id="KW-0378">Hydrolase</keyword>
<organism evidence="20 21">
    <name type="scientific">Kwoniella shandongensis</name>
    <dbReference type="NCBI Taxonomy" id="1734106"/>
    <lineage>
        <taxon>Eukaryota</taxon>
        <taxon>Fungi</taxon>
        <taxon>Dikarya</taxon>
        <taxon>Basidiomycota</taxon>
        <taxon>Agaricomycotina</taxon>
        <taxon>Tremellomycetes</taxon>
        <taxon>Tremellales</taxon>
        <taxon>Cryptococcaceae</taxon>
        <taxon>Kwoniella</taxon>
    </lineage>
</organism>
<dbReference type="GeneID" id="43590146"/>
<reference evidence="20" key="1">
    <citation type="submission" date="2017-08" db="EMBL/GenBank/DDBJ databases">
        <authorList>
            <person name="Cuomo C."/>
            <person name="Billmyre B."/>
            <person name="Heitman J."/>
        </authorList>
    </citation>
    <scope>NUCLEOTIDE SEQUENCE</scope>
    <source>
        <strain evidence="20">CBS 12478</strain>
    </source>
</reference>
<dbReference type="KEGG" id="ksn:43590146"/>
<dbReference type="GO" id="GO:0005615">
    <property type="term" value="C:extracellular space"/>
    <property type="evidence" value="ECO:0007669"/>
    <property type="project" value="TreeGrafter"/>
</dbReference>
<evidence type="ECO:0000256" key="1">
    <source>
        <dbReference type="ARBA" id="ARBA00001947"/>
    </source>
</evidence>
<dbReference type="SMART" id="SM00631">
    <property type="entry name" value="Zn_pept"/>
    <property type="match status" value="1"/>
</dbReference>
<dbReference type="GO" id="GO:0006508">
    <property type="term" value="P:proteolysis"/>
    <property type="evidence" value="ECO:0007669"/>
    <property type="project" value="UniProtKB-KW"/>
</dbReference>
<evidence type="ECO:0000256" key="2">
    <source>
        <dbReference type="ARBA" id="ARBA00004613"/>
    </source>
</evidence>
<comment type="similarity">
    <text evidence="3 16">Belongs to the peptidase M14 family.</text>
</comment>
<evidence type="ECO:0000256" key="4">
    <source>
        <dbReference type="ARBA" id="ARBA00022525"/>
    </source>
</evidence>
<evidence type="ECO:0000256" key="17">
    <source>
        <dbReference type="SAM" id="MobiDB-lite"/>
    </source>
</evidence>
<evidence type="ECO:0000256" key="9">
    <source>
        <dbReference type="ARBA" id="ARBA00022801"/>
    </source>
</evidence>
<dbReference type="CDD" id="cd03860">
    <property type="entry name" value="M14_CP_A-B_like"/>
    <property type="match status" value="1"/>
</dbReference>
<sequence length="499" mass="55288">MRGVNSLTALFFSSMILPASLGSSQASRRDAQVVLSGTTDGVTGGQERYDGESVWRVKLGDHDRARREEVVQMFESLGGDIWHTTSDTIDVRLDSTSSQLLMDNQLHATTTIEPFIPDLQSLIDSINVDLESTSTSFKKKNNNRNKNKQDPFNLTTIDTPFHDTYHSVEDLYKFGDKLVETFDGKDGVVVTSFEIGETFEGKKLRGWSAKLQSNSSGSAMSTSGRTRTDRGGGGVTDGIEREFVVQSGQHGREWVGPSSAFYFLHSLILAATSDPSSEAALLLRSFTFTVVPLINPDGYTYSREHSRLWRKNRQQVGSKSCLGIDLNSNWGYKWRYPKAVSPCSESYPGKEAFEAYETKAMGYYLGNGTERGTKIRAFVDLHSYGQLFMFPFAHSCEDYPSDAEMLMEAGLGVAKAMRTKQGEGYEAGQACDLTYRAPGDAIDFAYGVTDIRWSYSAELRDTGTYGFMLPPSLIRPTADEITAGLMYLAKFIYVAEIAN</sequence>
<evidence type="ECO:0000256" key="11">
    <source>
        <dbReference type="ARBA" id="ARBA00023049"/>
    </source>
</evidence>
<dbReference type="Pfam" id="PF00246">
    <property type="entry name" value="Peptidase_M14"/>
    <property type="match status" value="1"/>
</dbReference>
<feature type="chain" id="PRO_5042542393" description="Inactive metallocarboxypeptidase ECM14" evidence="18">
    <location>
        <begin position="23"/>
        <end position="499"/>
    </location>
</feature>
<keyword evidence="4" id="KW-0964">Secreted</keyword>
<evidence type="ECO:0000256" key="7">
    <source>
        <dbReference type="ARBA" id="ARBA00022723"/>
    </source>
</evidence>
<dbReference type="PRINTS" id="PR00765">
    <property type="entry name" value="CRBOXYPTASEA"/>
</dbReference>
<dbReference type="FunFam" id="3.40.630.10:FF:000084">
    <property type="entry name" value="Carboxypeptidase B2"/>
    <property type="match status" value="1"/>
</dbReference>
<evidence type="ECO:0000256" key="5">
    <source>
        <dbReference type="ARBA" id="ARBA00022645"/>
    </source>
</evidence>
<proteinExistence type="inferred from homology"/>
<dbReference type="InterPro" id="IPR000834">
    <property type="entry name" value="Peptidase_M14"/>
</dbReference>
<dbReference type="Proteomes" id="UP000322225">
    <property type="component" value="Chromosome 8"/>
</dbReference>
<gene>
    <name evidence="20" type="ORF">CI109_104685</name>
</gene>
<evidence type="ECO:0000256" key="10">
    <source>
        <dbReference type="ARBA" id="ARBA00022833"/>
    </source>
</evidence>
<evidence type="ECO:0000313" key="20">
    <source>
        <dbReference type="EMBL" id="WWD20209.1"/>
    </source>
</evidence>
<dbReference type="PANTHER" id="PTHR11705:SF147">
    <property type="entry name" value="INACTIVE METALLOCARBOXYPEPTIDASE ECM14"/>
    <property type="match status" value="1"/>
</dbReference>
<dbReference type="GO" id="GO:0004181">
    <property type="term" value="F:metallocarboxypeptidase activity"/>
    <property type="evidence" value="ECO:0007669"/>
    <property type="project" value="InterPro"/>
</dbReference>
<evidence type="ECO:0000256" key="13">
    <source>
        <dbReference type="ARBA" id="ARBA00025210"/>
    </source>
</evidence>
<dbReference type="PROSITE" id="PS52035">
    <property type="entry name" value="PEPTIDASE_M14"/>
    <property type="match status" value="1"/>
</dbReference>
<accession>A0AAJ8LLU3</accession>
<keyword evidence="5" id="KW-0121">Carboxypeptidase</keyword>
<keyword evidence="7" id="KW-0479">Metal-binding</keyword>
<protein>
    <recommendedName>
        <fullName evidence="14">Inactive metallocarboxypeptidase ECM14</fullName>
    </recommendedName>
    <alternativeName>
        <fullName evidence="15">Inactive metallocarboxypeptidase ecm14</fullName>
    </alternativeName>
</protein>
<keyword evidence="11" id="KW-0482">Metalloprotease</keyword>
<keyword evidence="8 18" id="KW-0732">Signal</keyword>
<keyword evidence="21" id="KW-1185">Reference proteome</keyword>
<dbReference type="EMBL" id="CP144058">
    <property type="protein sequence ID" value="WWD20209.1"/>
    <property type="molecule type" value="Genomic_DNA"/>
</dbReference>
<dbReference type="PANTHER" id="PTHR11705">
    <property type="entry name" value="PROTEASE FAMILY M14 CARBOXYPEPTIDASE A,B"/>
    <property type="match status" value="1"/>
</dbReference>
<evidence type="ECO:0000256" key="18">
    <source>
        <dbReference type="SAM" id="SignalP"/>
    </source>
</evidence>
<comment type="cofactor">
    <cofactor evidence="1">
        <name>Zn(2+)</name>
        <dbReference type="ChEBI" id="CHEBI:29105"/>
    </cofactor>
</comment>
<keyword evidence="12" id="KW-1015">Disulfide bond</keyword>
<feature type="domain" description="Peptidase M14" evidence="19">
    <location>
        <begin position="164"/>
        <end position="492"/>
    </location>
</feature>
<dbReference type="GO" id="GO:0008270">
    <property type="term" value="F:zinc ion binding"/>
    <property type="evidence" value="ECO:0007669"/>
    <property type="project" value="InterPro"/>
</dbReference>
<comment type="function">
    <text evidence="13">Inactive carboxypeptidase that may play a role in cell wall organization and biogenesis.</text>
</comment>
<feature type="compositionally biased region" description="Low complexity" evidence="17">
    <location>
        <begin position="213"/>
        <end position="225"/>
    </location>
</feature>
<evidence type="ECO:0000256" key="8">
    <source>
        <dbReference type="ARBA" id="ARBA00022729"/>
    </source>
</evidence>
<feature type="region of interest" description="Disordered" evidence="17">
    <location>
        <begin position="213"/>
        <end position="237"/>
    </location>
</feature>
<evidence type="ECO:0000256" key="15">
    <source>
        <dbReference type="ARBA" id="ARBA00026213"/>
    </source>
</evidence>
<name>A0AAJ8LLU3_9TREE</name>
<dbReference type="RefSeq" id="XP_031859777.2">
    <property type="nucleotide sequence ID" value="XM_032005993.2"/>
</dbReference>
<feature type="signal peptide" evidence="18">
    <location>
        <begin position="1"/>
        <end position="22"/>
    </location>
</feature>
<keyword evidence="10" id="KW-0862">Zinc</keyword>
<dbReference type="AlphaFoldDB" id="A0AAJ8LLU3"/>
<evidence type="ECO:0000256" key="3">
    <source>
        <dbReference type="ARBA" id="ARBA00005988"/>
    </source>
</evidence>
<keyword evidence="6" id="KW-0645">Protease</keyword>
<dbReference type="Gene3D" id="3.40.630.10">
    <property type="entry name" value="Zn peptidases"/>
    <property type="match status" value="1"/>
</dbReference>
<reference evidence="20" key="2">
    <citation type="submission" date="2024-01" db="EMBL/GenBank/DDBJ databases">
        <title>Comparative genomics of Cryptococcus and Kwoniella reveals pathogenesis evolution and contrasting modes of karyotype evolution via chromosome fusion or intercentromeric recombination.</title>
        <authorList>
            <person name="Coelho M.A."/>
            <person name="David-Palma M."/>
            <person name="Shea T."/>
            <person name="Bowers K."/>
            <person name="McGinley-Smith S."/>
            <person name="Mohammad A.W."/>
            <person name="Gnirke A."/>
            <person name="Yurkov A.M."/>
            <person name="Nowrousian M."/>
            <person name="Sun S."/>
            <person name="Cuomo C.A."/>
            <person name="Heitman J."/>
        </authorList>
    </citation>
    <scope>NUCLEOTIDE SEQUENCE</scope>
    <source>
        <strain evidence="20">CBS 12478</strain>
    </source>
</reference>
<feature type="active site" description="Proton donor/acceptor" evidence="16">
    <location>
        <position position="458"/>
    </location>
</feature>
<dbReference type="SUPFAM" id="SSF53187">
    <property type="entry name" value="Zn-dependent exopeptidases"/>
    <property type="match status" value="1"/>
</dbReference>